<dbReference type="OrthoDB" id="2014201at2759"/>
<keyword evidence="1" id="KW-0328">Glycosyltransferase</keyword>
<protein>
    <submittedName>
        <fullName evidence="3">Putative nucleotide-diphospho-sugar transferase</fullName>
    </submittedName>
</protein>
<organism evidence="3 4">
    <name type="scientific">Lupinus albus</name>
    <name type="common">White lupine</name>
    <name type="synonym">Lupinus termis</name>
    <dbReference type="NCBI Taxonomy" id="3870"/>
    <lineage>
        <taxon>Eukaryota</taxon>
        <taxon>Viridiplantae</taxon>
        <taxon>Streptophyta</taxon>
        <taxon>Embryophyta</taxon>
        <taxon>Tracheophyta</taxon>
        <taxon>Spermatophyta</taxon>
        <taxon>Magnoliopsida</taxon>
        <taxon>eudicotyledons</taxon>
        <taxon>Gunneridae</taxon>
        <taxon>Pentapetalae</taxon>
        <taxon>rosids</taxon>
        <taxon>fabids</taxon>
        <taxon>Fabales</taxon>
        <taxon>Fabaceae</taxon>
        <taxon>Papilionoideae</taxon>
        <taxon>50 kb inversion clade</taxon>
        <taxon>genistoids sensu lato</taxon>
        <taxon>core genistoids</taxon>
        <taxon>Genisteae</taxon>
        <taxon>Lupinus</taxon>
    </lineage>
</organism>
<keyword evidence="3" id="KW-0808">Transferase</keyword>
<reference evidence="4" key="1">
    <citation type="journal article" date="2020" name="Nat. Commun.">
        <title>Genome sequence of the cluster root forming white lupin.</title>
        <authorList>
            <person name="Hufnagel B."/>
            <person name="Marques A."/>
            <person name="Soriano A."/>
            <person name="Marques L."/>
            <person name="Divol F."/>
            <person name="Doumas P."/>
            <person name="Sallet E."/>
            <person name="Mancinotti D."/>
            <person name="Carrere S."/>
            <person name="Marande W."/>
            <person name="Arribat S."/>
            <person name="Keller J."/>
            <person name="Huneau C."/>
            <person name="Blein T."/>
            <person name="Aime D."/>
            <person name="Laguerre M."/>
            <person name="Taylor J."/>
            <person name="Schubert V."/>
            <person name="Nelson M."/>
            <person name="Geu-Flores F."/>
            <person name="Crespi M."/>
            <person name="Gallardo-Guerrero K."/>
            <person name="Delaux P.-M."/>
            <person name="Salse J."/>
            <person name="Berges H."/>
            <person name="Guyot R."/>
            <person name="Gouzy J."/>
            <person name="Peret B."/>
        </authorList>
    </citation>
    <scope>NUCLEOTIDE SEQUENCE [LARGE SCALE GENOMIC DNA]</scope>
    <source>
        <strain evidence="4">cv. Amiga</strain>
    </source>
</reference>
<comment type="caution">
    <text evidence="3">The sequence shown here is derived from an EMBL/GenBank/DDBJ whole genome shotgun (WGS) entry which is preliminary data.</text>
</comment>
<dbReference type="Gene3D" id="3.90.550.10">
    <property type="entry name" value="Spore Coat Polysaccharide Biosynthesis Protein SpsA, Chain A"/>
    <property type="match status" value="1"/>
</dbReference>
<keyword evidence="2" id="KW-0464">Manganese</keyword>
<dbReference type="GO" id="GO:0016757">
    <property type="term" value="F:glycosyltransferase activity"/>
    <property type="evidence" value="ECO:0007669"/>
    <property type="project" value="UniProtKB-KW"/>
</dbReference>
<dbReference type="PANTHER" id="PTHR11183">
    <property type="entry name" value="GLYCOGENIN SUBFAMILY MEMBER"/>
    <property type="match status" value="1"/>
</dbReference>
<name>A0A6A4P257_LUPAL</name>
<gene>
    <name evidence="3" type="ORF">Lalb_Chr18g0045621</name>
</gene>
<evidence type="ECO:0000256" key="2">
    <source>
        <dbReference type="ARBA" id="ARBA00023211"/>
    </source>
</evidence>
<evidence type="ECO:0000313" key="3">
    <source>
        <dbReference type="EMBL" id="KAE9593679.1"/>
    </source>
</evidence>
<dbReference type="AlphaFoldDB" id="A0A6A4P257"/>
<sequence>MNMLKHFRDNNEKHEIPEDAYVIHYLGLKPWKCNRDYDCNWDIKFHSNFASDSVYKRWWKVHDGMAKELQYYCGDNKEGEMIIRQRVEARNNVDFTL</sequence>
<evidence type="ECO:0000313" key="4">
    <source>
        <dbReference type="Proteomes" id="UP000447434"/>
    </source>
</evidence>
<proteinExistence type="predicted"/>
<dbReference type="InterPro" id="IPR050587">
    <property type="entry name" value="GNT1/Glycosyltrans_8"/>
</dbReference>
<keyword evidence="4" id="KW-1185">Reference proteome</keyword>
<dbReference type="Proteomes" id="UP000447434">
    <property type="component" value="Chromosome 18"/>
</dbReference>
<evidence type="ECO:0000256" key="1">
    <source>
        <dbReference type="ARBA" id="ARBA00022676"/>
    </source>
</evidence>
<dbReference type="EMBL" id="WOCE01000018">
    <property type="protein sequence ID" value="KAE9593679.1"/>
    <property type="molecule type" value="Genomic_DNA"/>
</dbReference>
<accession>A0A6A4P257</accession>
<dbReference type="InterPro" id="IPR029044">
    <property type="entry name" value="Nucleotide-diphossugar_trans"/>
</dbReference>